<keyword evidence="2" id="KW-1185">Reference proteome</keyword>
<gene>
    <name evidence="1" type="ORF">SAMN04489793_3063</name>
</gene>
<dbReference type="AlphaFoldDB" id="A0A1H4UWI8"/>
<dbReference type="EMBL" id="FNSA01000003">
    <property type="protein sequence ID" value="SEC73117.1"/>
    <property type="molecule type" value="Genomic_DNA"/>
</dbReference>
<name>A0A1H4UWI8_TSUTY</name>
<reference evidence="2" key="1">
    <citation type="submission" date="2016-10" db="EMBL/GenBank/DDBJ databases">
        <authorList>
            <person name="Varghese N."/>
            <person name="Submissions S."/>
        </authorList>
    </citation>
    <scope>NUCLEOTIDE SEQUENCE [LARGE SCALE GENOMIC DNA]</scope>
    <source>
        <strain evidence="2">DSM 44234</strain>
    </source>
</reference>
<dbReference type="RefSeq" id="WP_156486378.1">
    <property type="nucleotide sequence ID" value="NZ_FNSA01000003.1"/>
</dbReference>
<dbReference type="STRING" id="57704.SAMN04489793_3063"/>
<organism evidence="1 2">
    <name type="scientific">Tsukamurella tyrosinosolvens</name>
    <dbReference type="NCBI Taxonomy" id="57704"/>
    <lineage>
        <taxon>Bacteria</taxon>
        <taxon>Bacillati</taxon>
        <taxon>Actinomycetota</taxon>
        <taxon>Actinomycetes</taxon>
        <taxon>Mycobacteriales</taxon>
        <taxon>Tsukamurellaceae</taxon>
        <taxon>Tsukamurella</taxon>
    </lineage>
</organism>
<dbReference type="Proteomes" id="UP000182241">
    <property type="component" value="Unassembled WGS sequence"/>
</dbReference>
<evidence type="ECO:0000313" key="1">
    <source>
        <dbReference type="EMBL" id="SEC73117.1"/>
    </source>
</evidence>
<accession>A0A1H4UWI8</accession>
<evidence type="ECO:0000313" key="2">
    <source>
        <dbReference type="Proteomes" id="UP000182241"/>
    </source>
</evidence>
<protein>
    <submittedName>
        <fullName evidence="1">Uncharacterized protein</fullName>
    </submittedName>
</protein>
<sequence>MPIFSYVVDVDAASQAEADTVIAERLDHEEDYGFPYTLQHTRYTEAASGTYTGY</sequence>
<proteinExistence type="predicted"/>